<evidence type="ECO:0000256" key="4">
    <source>
        <dbReference type="PIRNR" id="PIRNR000446"/>
    </source>
</evidence>
<accession>A0A326TZ49</accession>
<keyword evidence="2 4" id="KW-0012">Acyltransferase</keyword>
<dbReference type="OrthoDB" id="9805460at2"/>
<dbReference type="AlphaFoldDB" id="A0A326TZ49"/>
<proteinExistence type="inferred from homology"/>
<dbReference type="GO" id="GO:0006633">
    <property type="term" value="P:fatty acid biosynthetic process"/>
    <property type="evidence" value="ECO:0007669"/>
    <property type="project" value="TreeGrafter"/>
</dbReference>
<dbReference type="EC" id="2.3.1.39" evidence="4"/>
<evidence type="ECO:0000256" key="2">
    <source>
        <dbReference type="ARBA" id="ARBA00023315"/>
    </source>
</evidence>
<dbReference type="GO" id="GO:0005829">
    <property type="term" value="C:cytosol"/>
    <property type="evidence" value="ECO:0007669"/>
    <property type="project" value="TreeGrafter"/>
</dbReference>
<comment type="caution">
    <text evidence="7">The sequence shown here is derived from an EMBL/GenBank/DDBJ whole genome shotgun (WGS) entry which is preliminary data.</text>
</comment>
<evidence type="ECO:0000256" key="3">
    <source>
        <dbReference type="ARBA" id="ARBA00048462"/>
    </source>
</evidence>
<dbReference type="PIRSF" id="PIRSF000446">
    <property type="entry name" value="Mct"/>
    <property type="match status" value="1"/>
</dbReference>
<evidence type="ECO:0000256" key="1">
    <source>
        <dbReference type="ARBA" id="ARBA00022679"/>
    </source>
</evidence>
<dbReference type="EMBL" id="QKUF01000030">
    <property type="protein sequence ID" value="PZW22840.1"/>
    <property type="molecule type" value="Genomic_DNA"/>
</dbReference>
<dbReference type="GO" id="GO:0004314">
    <property type="term" value="F:[acyl-carrier-protein] S-malonyltransferase activity"/>
    <property type="evidence" value="ECO:0007669"/>
    <property type="project" value="UniProtKB-EC"/>
</dbReference>
<dbReference type="InterPro" id="IPR016035">
    <property type="entry name" value="Acyl_Trfase/lysoPLipase"/>
</dbReference>
<name>A0A326TZ49_THEHA</name>
<keyword evidence="1 4" id="KW-0808">Transferase</keyword>
<sequence length="316" mass="34597">MEYAFLFPGQGSQQVGMGKDLYRNYVIARETFEEANDILGFDLSRLCFTGPQVTLTATENAQPAILTMSVALQRVLTQEGIIPGIVAGHSIGSFASLVAAGCLPFADAVRIVRQRGLLMAAVQQPGSMLAVASADELKLKEVEKMARERFGLDIAANNSPAQSVFSGAVESIQALQDALADRSGVQAKRFSVSQAFHSRLMGEKKQEWEQFLNDYPLLTARIPVGLNVQGNYTTDVSEIRKDLVEQFTRTVQWRSLFQHLLDLNITQLIEVGMGHTLAGLARAWPGRITVQVTESVPHLAKLIKQAQKQQLATRAA</sequence>
<dbReference type="RefSeq" id="WP_111325561.1">
    <property type="nucleotide sequence ID" value="NZ_BIFX01000001.1"/>
</dbReference>
<comment type="similarity">
    <text evidence="4">Belongs to the fabD family.</text>
</comment>
<dbReference type="PANTHER" id="PTHR42681:SF1">
    <property type="entry name" value="MALONYL-COA-ACYL CARRIER PROTEIN TRANSACYLASE, MITOCHONDRIAL"/>
    <property type="match status" value="1"/>
</dbReference>
<evidence type="ECO:0000259" key="6">
    <source>
        <dbReference type="SMART" id="SM00827"/>
    </source>
</evidence>
<dbReference type="Gene3D" id="3.40.366.10">
    <property type="entry name" value="Malonyl-Coenzyme A Acyl Carrier Protein, domain 2"/>
    <property type="match status" value="1"/>
</dbReference>
<gene>
    <name evidence="7" type="ORF">EI42_05291</name>
</gene>
<reference evidence="7 8" key="1">
    <citation type="submission" date="2018-06" db="EMBL/GenBank/DDBJ databases">
        <title>Genomic Encyclopedia of Archaeal and Bacterial Type Strains, Phase II (KMG-II): from individual species to whole genera.</title>
        <authorList>
            <person name="Goeker M."/>
        </authorList>
    </citation>
    <scope>NUCLEOTIDE SEQUENCE [LARGE SCALE GENOMIC DNA]</scope>
    <source>
        <strain evidence="7 8">ATCC BAA-1881</strain>
    </source>
</reference>
<dbReference type="SMART" id="SM00827">
    <property type="entry name" value="PKS_AT"/>
    <property type="match status" value="1"/>
</dbReference>
<dbReference type="InterPro" id="IPR024925">
    <property type="entry name" value="Malonyl_CoA-ACP_transAc"/>
</dbReference>
<comment type="catalytic activity">
    <reaction evidence="3 4">
        <text>holo-[ACP] + malonyl-CoA = malonyl-[ACP] + CoA</text>
        <dbReference type="Rhea" id="RHEA:41792"/>
        <dbReference type="Rhea" id="RHEA-COMP:9623"/>
        <dbReference type="Rhea" id="RHEA-COMP:9685"/>
        <dbReference type="ChEBI" id="CHEBI:57287"/>
        <dbReference type="ChEBI" id="CHEBI:57384"/>
        <dbReference type="ChEBI" id="CHEBI:64479"/>
        <dbReference type="ChEBI" id="CHEBI:78449"/>
        <dbReference type="EC" id="2.3.1.39"/>
    </reaction>
</comment>
<feature type="active site" evidence="5">
    <location>
        <position position="197"/>
    </location>
</feature>
<protein>
    <recommendedName>
        <fullName evidence="4">Malonyl CoA-acyl carrier protein transacylase</fullName>
        <ecNumber evidence="4">2.3.1.39</ecNumber>
    </recommendedName>
</protein>
<feature type="active site" evidence="5">
    <location>
        <position position="90"/>
    </location>
</feature>
<dbReference type="InterPro" id="IPR001227">
    <property type="entry name" value="Ac_transferase_dom_sf"/>
</dbReference>
<dbReference type="InterPro" id="IPR014043">
    <property type="entry name" value="Acyl_transferase_dom"/>
</dbReference>
<dbReference type="SUPFAM" id="SSF55048">
    <property type="entry name" value="Probable ACP-binding domain of malonyl-CoA ACP transacylase"/>
    <property type="match status" value="1"/>
</dbReference>
<dbReference type="InterPro" id="IPR016036">
    <property type="entry name" value="Malonyl_transacylase_ACP-bd"/>
</dbReference>
<feature type="domain" description="Malonyl-CoA:ACP transacylase (MAT)" evidence="6">
    <location>
        <begin position="6"/>
        <end position="284"/>
    </location>
</feature>
<dbReference type="Proteomes" id="UP000248806">
    <property type="component" value="Unassembled WGS sequence"/>
</dbReference>
<dbReference type="Gene3D" id="3.30.70.250">
    <property type="entry name" value="Malonyl-CoA ACP transacylase, ACP-binding"/>
    <property type="match status" value="1"/>
</dbReference>
<dbReference type="InterPro" id="IPR050858">
    <property type="entry name" value="Mal-CoA-ACP_Trans/PKS_FabD"/>
</dbReference>
<evidence type="ECO:0000313" key="7">
    <source>
        <dbReference type="EMBL" id="PZW22840.1"/>
    </source>
</evidence>
<dbReference type="SUPFAM" id="SSF52151">
    <property type="entry name" value="FabD/lysophospholipase-like"/>
    <property type="match status" value="1"/>
</dbReference>
<evidence type="ECO:0000256" key="5">
    <source>
        <dbReference type="PIRSR" id="PIRSR000446-1"/>
    </source>
</evidence>
<dbReference type="Pfam" id="PF00698">
    <property type="entry name" value="Acyl_transf_1"/>
    <property type="match status" value="1"/>
</dbReference>
<dbReference type="PANTHER" id="PTHR42681">
    <property type="entry name" value="MALONYL-COA-ACYL CARRIER PROTEIN TRANSACYLASE, MITOCHONDRIAL"/>
    <property type="match status" value="1"/>
</dbReference>
<evidence type="ECO:0000313" key="8">
    <source>
        <dbReference type="Proteomes" id="UP000248806"/>
    </source>
</evidence>
<organism evidence="7 8">
    <name type="scientific">Thermosporothrix hazakensis</name>
    <dbReference type="NCBI Taxonomy" id="644383"/>
    <lineage>
        <taxon>Bacteria</taxon>
        <taxon>Bacillati</taxon>
        <taxon>Chloroflexota</taxon>
        <taxon>Ktedonobacteria</taxon>
        <taxon>Ktedonobacterales</taxon>
        <taxon>Thermosporotrichaceae</taxon>
        <taxon>Thermosporothrix</taxon>
    </lineage>
</organism>
<keyword evidence="8" id="KW-1185">Reference proteome</keyword>